<keyword evidence="5" id="KW-1185">Reference proteome</keyword>
<sequence>MLATGKIQLGVASIFTLGAILWFGQGLLSRGQGPAMQGPPPATTLPWRSNKPFKEAGYVGGEACAECHVREFKSYHDAAMARALQTAADSLILKSHARLTFRVGPYSYEIIRDGDRSIYSVSDGKRSIAVPILYSFGQGKAGQTYVLEYKGAFYESRVSYYRALDGLDFTIGYPRTVPSSLEEALGRAISLDETLSCFGCHATASSFGKRLQLEQMIPGVSCEACHGPGRDHIAAMEAGREETRIFNPGKMSPDELSQEFCGSCHRSVEQVLNMPQQGGINNVRFQPYRLFTSRGHDPTDPRLSCVACHNPHEHLREDVAYYDAKCLACHQTKVELGPAARKVALAKDRTAKACPISDRNCVTCHMPKVDLPGAHLKFTDHRIRIARPGEPYPN</sequence>
<proteinExistence type="predicted"/>
<gene>
    <name evidence="4" type="ORF">PYK22_00376</name>
</gene>
<evidence type="ECO:0000256" key="1">
    <source>
        <dbReference type="ARBA" id="ARBA00022729"/>
    </source>
</evidence>
<dbReference type="RefSeq" id="WP_060635225.1">
    <property type="nucleotide sequence ID" value="NZ_CBXV010000002.1"/>
</dbReference>
<dbReference type="AlphaFoldDB" id="A0A0B6WT28"/>
<organism evidence="4 5">
    <name type="scientific">Pyrinomonas methylaliphatogenes</name>
    <dbReference type="NCBI Taxonomy" id="454194"/>
    <lineage>
        <taxon>Bacteria</taxon>
        <taxon>Pseudomonadati</taxon>
        <taxon>Acidobacteriota</taxon>
        <taxon>Blastocatellia</taxon>
        <taxon>Blastocatellales</taxon>
        <taxon>Pyrinomonadaceae</taxon>
        <taxon>Pyrinomonas</taxon>
    </lineage>
</organism>
<dbReference type="Proteomes" id="UP000031518">
    <property type="component" value="Unassembled WGS sequence"/>
</dbReference>
<feature type="domain" description="Cytochrome c-552/4" evidence="3">
    <location>
        <begin position="188"/>
        <end position="227"/>
    </location>
</feature>
<keyword evidence="1" id="KW-0732">Signal</keyword>
<name>A0A0B6WT28_9BACT</name>
<dbReference type="STRING" id="454194.PYK22_00376"/>
<dbReference type="Pfam" id="PF13435">
    <property type="entry name" value="Cytochrome_C554"/>
    <property type="match status" value="1"/>
</dbReference>
<dbReference type="Gene3D" id="1.10.1130.10">
    <property type="entry name" value="Flavocytochrome C3, Chain A"/>
    <property type="match status" value="2"/>
</dbReference>
<protein>
    <submittedName>
        <fullName evidence="4">Cytochrome c554 and c-prime</fullName>
    </submittedName>
</protein>
<evidence type="ECO:0000313" key="5">
    <source>
        <dbReference type="Proteomes" id="UP000031518"/>
    </source>
</evidence>
<evidence type="ECO:0000313" key="4">
    <source>
        <dbReference type="EMBL" id="CDM64383.1"/>
    </source>
</evidence>
<evidence type="ECO:0000256" key="2">
    <source>
        <dbReference type="SAM" id="Phobius"/>
    </source>
</evidence>
<keyword evidence="2" id="KW-0812">Transmembrane</keyword>
<dbReference type="InterPro" id="IPR036280">
    <property type="entry name" value="Multihaem_cyt_sf"/>
</dbReference>
<dbReference type="EMBL" id="CBXV010000002">
    <property type="protein sequence ID" value="CDM64383.1"/>
    <property type="molecule type" value="Genomic_DNA"/>
</dbReference>
<keyword evidence="2" id="KW-0472">Membrane</keyword>
<evidence type="ECO:0000259" key="3">
    <source>
        <dbReference type="Pfam" id="PF13435"/>
    </source>
</evidence>
<accession>A0A0B6WT28</accession>
<feature type="transmembrane region" description="Helical" evidence="2">
    <location>
        <begin position="7"/>
        <end position="28"/>
    </location>
</feature>
<dbReference type="InterPro" id="IPR023155">
    <property type="entry name" value="Cyt_c-552/4"/>
</dbReference>
<dbReference type="InterPro" id="IPR051829">
    <property type="entry name" value="Multiheme_Cytochr_ET"/>
</dbReference>
<dbReference type="SUPFAM" id="SSF48695">
    <property type="entry name" value="Multiheme cytochromes"/>
    <property type="match status" value="1"/>
</dbReference>
<keyword evidence="2" id="KW-1133">Transmembrane helix</keyword>
<reference evidence="4 5" key="1">
    <citation type="submission" date="2013-12" db="EMBL/GenBank/DDBJ databases">
        <authorList>
            <person name="Stott M."/>
        </authorList>
    </citation>
    <scope>NUCLEOTIDE SEQUENCE [LARGE SCALE GENOMIC DNA]</scope>
    <source>
        <strain evidence="4 5">K22</strain>
    </source>
</reference>
<dbReference type="PANTHER" id="PTHR35038:SF8">
    <property type="entry name" value="C-TYPE POLYHEME CYTOCHROME OMCC"/>
    <property type="match status" value="1"/>
</dbReference>
<dbReference type="OrthoDB" id="112491at2"/>
<dbReference type="PANTHER" id="PTHR35038">
    <property type="entry name" value="DISSIMILATORY SULFITE REDUCTASE SIRA"/>
    <property type="match status" value="1"/>
</dbReference>
<reference evidence="4 5" key="2">
    <citation type="submission" date="2015-01" db="EMBL/GenBank/DDBJ databases">
        <title>Complete genome sequence of Pyrinomonas methylaliphatogenes type strain K22T.</title>
        <authorList>
            <person name="Lee K.C.Y."/>
            <person name="Power J.F."/>
            <person name="Dunfield P.F."/>
            <person name="Morgan X.C."/>
            <person name="Huttenhower C."/>
            <person name="Stott M.B."/>
        </authorList>
    </citation>
    <scope>NUCLEOTIDE SEQUENCE [LARGE SCALE GENOMIC DNA]</scope>
    <source>
        <strain evidence="4 5">K22</strain>
    </source>
</reference>